<feature type="domain" description="ER-bound oxygenase mpaB/mpaB'/Rubber oxygenase catalytic" evidence="1">
    <location>
        <begin position="92"/>
        <end position="314"/>
    </location>
</feature>
<proteinExistence type="predicted"/>
<dbReference type="InterPro" id="IPR037473">
    <property type="entry name" value="Lcp-like"/>
</dbReference>
<dbReference type="InterPro" id="IPR018713">
    <property type="entry name" value="MPAB/Lcp_cat_dom"/>
</dbReference>
<dbReference type="EMBL" id="CP063982">
    <property type="protein sequence ID" value="UOD50057.1"/>
    <property type="molecule type" value="Genomic_DNA"/>
</dbReference>
<accession>A0ABY4AIC9</accession>
<evidence type="ECO:0000313" key="2">
    <source>
        <dbReference type="EMBL" id="UOD50057.1"/>
    </source>
</evidence>
<sequence length="383" mass="42743">MLDELMRELKSQADPLADKALADYQQASPAVRALLEQGMRQGVLATDGLPESFRRLLQDCEAAVLSVPSKEIDLAMQPYTWIGPTWLSIALGPGSLAHTYSDPLIAAVLMRTGNLLSQTVSRRLLETQLWKISVIKPGGMSVGRAGYINTLQVRLLHARVRATLLQRDWSSPDGQQAVPIDQWQMLRTWLDFTVVPFEAFDRIGLTLNHEQTQRLYDAWRVVGHLLGIDPTLLSKVTDHAVALELLDVVDARLPKPDESSRVLTQAMLVALGNRLAPIFKLPVDVSMMLMESLCRLFHGDEFADRLGMQSNWTRALIPMMADANRFRMRRMAEDPAYRESIQAQSLKAFDAIEAGLPDATVYQEMAKSLTMPELPRVESGDVG</sequence>
<dbReference type="RefSeq" id="WP_243478454.1">
    <property type="nucleotide sequence ID" value="NZ_CP063982.1"/>
</dbReference>
<dbReference type="PANTHER" id="PTHR37539">
    <property type="entry name" value="SECRETED PROTEIN-RELATED"/>
    <property type="match status" value="1"/>
</dbReference>
<name>A0ABY4AIC9_9BURK</name>
<reference evidence="2 3" key="1">
    <citation type="submission" date="2020-11" db="EMBL/GenBank/DDBJ databases">
        <title>Algicoccus daihaiensis sp.nov., isolated from Daihai Lake in Inner Mongolia.</title>
        <authorList>
            <person name="Kai J."/>
        </authorList>
    </citation>
    <scope>NUCLEOTIDE SEQUENCE [LARGE SCALE GENOMIC DNA]</scope>
    <source>
        <strain evidence="3">f23</strain>
    </source>
</reference>
<gene>
    <name evidence="2" type="ORF">DHf2319_11545</name>
</gene>
<dbReference type="Proteomes" id="UP000831607">
    <property type="component" value="Chromosome"/>
</dbReference>
<organism evidence="2 3">
    <name type="scientific">Orrella daihaiensis</name>
    <dbReference type="NCBI Taxonomy" id="2782176"/>
    <lineage>
        <taxon>Bacteria</taxon>
        <taxon>Pseudomonadati</taxon>
        <taxon>Pseudomonadota</taxon>
        <taxon>Betaproteobacteria</taxon>
        <taxon>Burkholderiales</taxon>
        <taxon>Alcaligenaceae</taxon>
        <taxon>Orrella</taxon>
    </lineage>
</organism>
<dbReference type="PANTHER" id="PTHR37539:SF1">
    <property type="entry name" value="ER-BOUND OXYGENASE MPAB_MPAB'_RUBBER OXYGENASE CATALYTIC DOMAIN-CONTAINING PROTEIN"/>
    <property type="match status" value="1"/>
</dbReference>
<protein>
    <submittedName>
        <fullName evidence="2">DUF2236 domain-containing protein</fullName>
    </submittedName>
</protein>
<evidence type="ECO:0000313" key="3">
    <source>
        <dbReference type="Proteomes" id="UP000831607"/>
    </source>
</evidence>
<dbReference type="Pfam" id="PF09995">
    <property type="entry name" value="MPAB_Lcp_cat"/>
    <property type="match status" value="1"/>
</dbReference>
<keyword evidence="3" id="KW-1185">Reference proteome</keyword>
<evidence type="ECO:0000259" key="1">
    <source>
        <dbReference type="Pfam" id="PF09995"/>
    </source>
</evidence>